<evidence type="ECO:0000313" key="2">
    <source>
        <dbReference type="EMBL" id="KAK7025020.1"/>
    </source>
</evidence>
<proteinExistence type="predicted"/>
<protein>
    <recommendedName>
        <fullName evidence="4">F-box domain-containing protein</fullName>
    </recommendedName>
</protein>
<reference evidence="2 3" key="1">
    <citation type="journal article" date="2024" name="J Genomics">
        <title>Draft genome sequencing and assembly of Favolaschia claudopus CIRM-BRFM 2984 isolated from oak limbs.</title>
        <authorList>
            <person name="Navarro D."/>
            <person name="Drula E."/>
            <person name="Chaduli D."/>
            <person name="Cazenave R."/>
            <person name="Ahrendt S."/>
            <person name="Wang J."/>
            <person name="Lipzen A."/>
            <person name="Daum C."/>
            <person name="Barry K."/>
            <person name="Grigoriev I.V."/>
            <person name="Favel A."/>
            <person name="Rosso M.N."/>
            <person name="Martin F."/>
        </authorList>
    </citation>
    <scope>NUCLEOTIDE SEQUENCE [LARGE SCALE GENOMIC DNA]</scope>
    <source>
        <strain evidence="2 3">CIRM-BRFM 2984</strain>
    </source>
</reference>
<accession>A0AAW0BGR4</accession>
<evidence type="ECO:0000313" key="3">
    <source>
        <dbReference type="Proteomes" id="UP001362999"/>
    </source>
</evidence>
<dbReference type="AlphaFoldDB" id="A0AAW0BGR4"/>
<evidence type="ECO:0000256" key="1">
    <source>
        <dbReference type="SAM" id="MobiDB-lite"/>
    </source>
</evidence>
<keyword evidence="3" id="KW-1185">Reference proteome</keyword>
<dbReference type="Gene3D" id="3.80.10.10">
    <property type="entry name" value="Ribonuclease Inhibitor"/>
    <property type="match status" value="1"/>
</dbReference>
<feature type="region of interest" description="Disordered" evidence="1">
    <location>
        <begin position="304"/>
        <end position="325"/>
    </location>
</feature>
<dbReference type="SUPFAM" id="SSF52047">
    <property type="entry name" value="RNI-like"/>
    <property type="match status" value="1"/>
</dbReference>
<dbReference type="Proteomes" id="UP001362999">
    <property type="component" value="Unassembled WGS sequence"/>
</dbReference>
<dbReference type="EMBL" id="JAWWNJ010000034">
    <property type="protein sequence ID" value="KAK7025020.1"/>
    <property type="molecule type" value="Genomic_DNA"/>
</dbReference>
<name>A0AAW0BGR4_9AGAR</name>
<dbReference type="InterPro" id="IPR032675">
    <property type="entry name" value="LRR_dom_sf"/>
</dbReference>
<sequence>MKEAPNEVVQEILTYILTYPDEDFSDTSNRSILRPVSSVSSYLLVCKRWLYALTPMLYHTVVLRTKAQAAALASALVSNDDMGNNIRKLRIEGGFGKPLYTILKSAPKITDLFLTLVMTGTEDSRGLCEGLALINPCKVILHDATDYDVYANPRKPKQNKQVTQLLEALCKQIPNWDKLQSFDFPYAPLNNYSPLFGFEADPLEPRAIMLAASLAKSSSIEYVDIRTSFRWPGYVDQIWTAPSFKQLRCRGFPYKVFRERETWRPGMMQLEPAPEKEVIEADDQFGIPIPFPIDQILAMNGIPAMNGPPPGFDSDSDSESDSAGDVGFARTSKSFLRRYCSLSSASVKNLHHTVADLASLKTLAASPAASTLLALHVNTPFDSRRTNLSPPTANPDVFASFPELLYLRWNISSKFPCKTAPAGFRAFENLTILDVDGHLNIAAASILNVLKPLDLPALRVLMLERSSAIPDWTTFMKKHGPKLTTLTAGIELLFKAQVFNLCPSLEDLTVLQLSPSVPPERRSIPPDFFTCSGTQAALKTVHVEFNRIDRQQFPKLEACFEALDPLKFTALKEIKIDAIQWPVAERELSKNKFVPLLEILEPKGIRLTDRNGGTSAVRKFKGAT</sequence>
<comment type="caution">
    <text evidence="2">The sequence shown here is derived from an EMBL/GenBank/DDBJ whole genome shotgun (WGS) entry which is preliminary data.</text>
</comment>
<gene>
    <name evidence="2" type="ORF">R3P38DRAFT_2952360</name>
</gene>
<evidence type="ECO:0008006" key="4">
    <source>
        <dbReference type="Google" id="ProtNLM"/>
    </source>
</evidence>
<organism evidence="2 3">
    <name type="scientific">Favolaschia claudopus</name>
    <dbReference type="NCBI Taxonomy" id="2862362"/>
    <lineage>
        <taxon>Eukaryota</taxon>
        <taxon>Fungi</taxon>
        <taxon>Dikarya</taxon>
        <taxon>Basidiomycota</taxon>
        <taxon>Agaricomycotina</taxon>
        <taxon>Agaricomycetes</taxon>
        <taxon>Agaricomycetidae</taxon>
        <taxon>Agaricales</taxon>
        <taxon>Marasmiineae</taxon>
        <taxon>Mycenaceae</taxon>
        <taxon>Favolaschia</taxon>
    </lineage>
</organism>